<sequence length="116" mass="12788">MESLSGGSGDASEEHLPGADVVHQHLHASSLTSEEKALLEFRSAASQLSPSELREFVHDHIEAEIQSVRAMPVERRGQAFRSLCAEWHPDKCPAIPELATEVFQRLQAQKALLLHA</sequence>
<dbReference type="CDD" id="cd06257">
    <property type="entry name" value="DnaJ"/>
    <property type="match status" value="1"/>
</dbReference>
<protein>
    <recommendedName>
        <fullName evidence="3">J domain-containing protein</fullName>
    </recommendedName>
</protein>
<dbReference type="AlphaFoldDB" id="A0A7S1AJS4"/>
<dbReference type="Gene3D" id="1.10.287.110">
    <property type="entry name" value="DnaJ domain"/>
    <property type="match status" value="1"/>
</dbReference>
<gene>
    <name evidence="2" type="ORF">NSCI0253_LOCUS30209</name>
</gene>
<evidence type="ECO:0008006" key="3">
    <source>
        <dbReference type="Google" id="ProtNLM"/>
    </source>
</evidence>
<reference evidence="2" key="1">
    <citation type="submission" date="2021-01" db="EMBL/GenBank/DDBJ databases">
        <authorList>
            <person name="Corre E."/>
            <person name="Pelletier E."/>
            <person name="Niang G."/>
            <person name="Scheremetjew M."/>
            <person name="Finn R."/>
            <person name="Kale V."/>
            <person name="Holt S."/>
            <person name="Cochrane G."/>
            <person name="Meng A."/>
            <person name="Brown T."/>
            <person name="Cohen L."/>
        </authorList>
    </citation>
    <scope>NUCLEOTIDE SEQUENCE</scope>
</reference>
<evidence type="ECO:0000256" key="1">
    <source>
        <dbReference type="SAM" id="MobiDB-lite"/>
    </source>
</evidence>
<name>A0A7S1AJS4_NOCSC</name>
<dbReference type="InterPro" id="IPR001623">
    <property type="entry name" value="DnaJ_domain"/>
</dbReference>
<organism evidence="2">
    <name type="scientific">Noctiluca scintillans</name>
    <name type="common">Sea sparkle</name>
    <name type="synonym">Red tide dinoflagellate</name>
    <dbReference type="NCBI Taxonomy" id="2966"/>
    <lineage>
        <taxon>Eukaryota</taxon>
        <taxon>Sar</taxon>
        <taxon>Alveolata</taxon>
        <taxon>Dinophyceae</taxon>
        <taxon>Noctilucales</taxon>
        <taxon>Noctilucaceae</taxon>
        <taxon>Noctiluca</taxon>
    </lineage>
</organism>
<proteinExistence type="predicted"/>
<dbReference type="SUPFAM" id="SSF46565">
    <property type="entry name" value="Chaperone J-domain"/>
    <property type="match status" value="1"/>
</dbReference>
<accession>A0A7S1AJS4</accession>
<dbReference type="EMBL" id="HBFQ01042682">
    <property type="protein sequence ID" value="CAD8855857.1"/>
    <property type="molecule type" value="Transcribed_RNA"/>
</dbReference>
<feature type="region of interest" description="Disordered" evidence="1">
    <location>
        <begin position="1"/>
        <end position="28"/>
    </location>
</feature>
<evidence type="ECO:0000313" key="2">
    <source>
        <dbReference type="EMBL" id="CAD8855857.1"/>
    </source>
</evidence>
<dbReference type="InterPro" id="IPR036869">
    <property type="entry name" value="J_dom_sf"/>
</dbReference>